<evidence type="ECO:0000313" key="3">
    <source>
        <dbReference type="Proteomes" id="UP000813462"/>
    </source>
</evidence>
<feature type="domain" description="Purple acid phosphatase C-terminal" evidence="1">
    <location>
        <begin position="15"/>
        <end position="57"/>
    </location>
</feature>
<protein>
    <recommendedName>
        <fullName evidence="1">Purple acid phosphatase C-terminal domain-containing protein</fullName>
    </recommendedName>
</protein>
<dbReference type="AlphaFoldDB" id="A0A978VCY4"/>
<dbReference type="Pfam" id="PF14008">
    <property type="entry name" value="Metallophos_C"/>
    <property type="match status" value="1"/>
</dbReference>
<sequence length="82" mass="9297">MHQKISEIPRVPYLSSPKTTWTLFRDSGYGFVKLTAFNQSCLLIEYKKSSNGKVYDSFTISRDYKDVLACVHDGSEPNTLAT</sequence>
<dbReference type="PANTHER" id="PTHR45778:SF6">
    <property type="entry name" value="INACTIVE PURPLE ACID PHOSPHATASE 24-RELATED"/>
    <property type="match status" value="1"/>
</dbReference>
<proteinExistence type="predicted"/>
<accession>A0A978VCY4</accession>
<dbReference type="EMBL" id="JAEACU010000005">
    <property type="protein sequence ID" value="KAH7528223.1"/>
    <property type="molecule type" value="Genomic_DNA"/>
</dbReference>
<evidence type="ECO:0000313" key="2">
    <source>
        <dbReference type="EMBL" id="KAH7528223.1"/>
    </source>
</evidence>
<dbReference type="InterPro" id="IPR025733">
    <property type="entry name" value="PAPs_C"/>
</dbReference>
<dbReference type="InterPro" id="IPR029052">
    <property type="entry name" value="Metallo-depent_PP-like"/>
</dbReference>
<reference evidence="2" key="1">
    <citation type="journal article" date="2021" name="Front. Plant Sci.">
        <title>Chromosome-Scale Genome Assembly for Chinese Sour Jujube and Insights Into Its Genome Evolution and Domestication Signature.</title>
        <authorList>
            <person name="Shen L.-Y."/>
            <person name="Luo H."/>
            <person name="Wang X.-L."/>
            <person name="Wang X.-M."/>
            <person name="Qiu X.-J."/>
            <person name="Liu H."/>
            <person name="Zhou S.-S."/>
            <person name="Jia K.-H."/>
            <person name="Nie S."/>
            <person name="Bao Y.-T."/>
            <person name="Zhang R.-G."/>
            <person name="Yun Q.-Z."/>
            <person name="Chai Y.-H."/>
            <person name="Lu J.-Y."/>
            <person name="Li Y."/>
            <person name="Zhao S.-W."/>
            <person name="Mao J.-F."/>
            <person name="Jia S.-G."/>
            <person name="Mao Y.-M."/>
        </authorList>
    </citation>
    <scope>NUCLEOTIDE SEQUENCE</scope>
    <source>
        <strain evidence="2">AT0</strain>
        <tissue evidence="2">Leaf</tissue>
    </source>
</reference>
<gene>
    <name evidence="2" type="ORF">FEM48_Zijuj05G0049700</name>
</gene>
<dbReference type="SUPFAM" id="SSF56300">
    <property type="entry name" value="Metallo-dependent phosphatases"/>
    <property type="match status" value="1"/>
</dbReference>
<dbReference type="Proteomes" id="UP000813462">
    <property type="component" value="Unassembled WGS sequence"/>
</dbReference>
<organism evidence="2 3">
    <name type="scientific">Ziziphus jujuba var. spinosa</name>
    <dbReference type="NCBI Taxonomy" id="714518"/>
    <lineage>
        <taxon>Eukaryota</taxon>
        <taxon>Viridiplantae</taxon>
        <taxon>Streptophyta</taxon>
        <taxon>Embryophyta</taxon>
        <taxon>Tracheophyta</taxon>
        <taxon>Spermatophyta</taxon>
        <taxon>Magnoliopsida</taxon>
        <taxon>eudicotyledons</taxon>
        <taxon>Gunneridae</taxon>
        <taxon>Pentapetalae</taxon>
        <taxon>rosids</taxon>
        <taxon>fabids</taxon>
        <taxon>Rosales</taxon>
        <taxon>Rhamnaceae</taxon>
        <taxon>Paliureae</taxon>
        <taxon>Ziziphus</taxon>
    </lineage>
</organism>
<evidence type="ECO:0000259" key="1">
    <source>
        <dbReference type="Pfam" id="PF14008"/>
    </source>
</evidence>
<dbReference type="PANTHER" id="PTHR45778">
    <property type="entry name" value="PURPLE ACID PHOSPHATASE-RELATED"/>
    <property type="match status" value="1"/>
</dbReference>
<name>A0A978VCY4_ZIZJJ</name>
<comment type="caution">
    <text evidence="2">The sequence shown here is derived from an EMBL/GenBank/DDBJ whole genome shotgun (WGS) entry which is preliminary data.</text>
</comment>